<dbReference type="EMBL" id="BNCQ01000005">
    <property type="protein sequence ID" value="GIL98243.1"/>
    <property type="molecule type" value="Genomic_DNA"/>
</dbReference>
<dbReference type="GO" id="GO:0009307">
    <property type="term" value="P:DNA restriction-modification system"/>
    <property type="evidence" value="ECO:0007669"/>
    <property type="project" value="InterPro"/>
</dbReference>
<dbReference type="Proteomes" id="UP000722791">
    <property type="component" value="Unassembled WGS sequence"/>
</dbReference>
<dbReference type="GO" id="GO:0003677">
    <property type="term" value="F:DNA binding"/>
    <property type="evidence" value="ECO:0007669"/>
    <property type="project" value="InterPro"/>
</dbReference>
<feature type="region of interest" description="Disordered" evidence="2">
    <location>
        <begin position="319"/>
        <end position="391"/>
    </location>
</feature>
<feature type="compositionally biased region" description="Gly residues" evidence="2">
    <location>
        <begin position="1157"/>
        <end position="1166"/>
    </location>
</feature>
<protein>
    <submittedName>
        <fullName evidence="4">Uncharacterized protein</fullName>
    </submittedName>
</protein>
<keyword evidence="6" id="KW-1185">Reference proteome</keyword>
<sequence>MDILLSAVEVVRRDPEDLEGCETLIVANYQRNNWLKVGAALMVIHDTALFKKSGADSFSNYISTKADFGFGPRQALRLLAATKLAKIFPPTIALPTSERQVRALVGLEPHKAIKTWVKANLISQETGVPLTHRLVESVLSKEIPESYRAACADWRDYVSPDSEFYRTPYHIVAGVKRLFGGSIDLDPCSDELAQVGIQSNRFYTAEDDGLQPGNPWAGKVYVFPPVGMHGNNMLQGLFLDRAINEYKAGRAMEVVLLLKVAIGQKWFGKVFEYPHCFLADKPLKPQPLPPPGWGVPDPNSSAAALMAATTALLTVAPNISPGRDAEGSGIGERVSRVGGGRGGRRKSNDDDDDEDAHAPGPPVSRKREAPAPPPMEATRTSRPRRSKAAAAVAAAAAAAAAAEDEELELEAPPSNPVPRPSAAERAAAKAAKKEAAAAAKQRQKEQKLREQQEREQQQQQQQLQEQQEQHLLLAQQQQQQEQEAVAAAAAAAAVAAAAGDQLAAAAAAMGLGPIMLKTEPHILGLMGPHGQVPMPGQLDPAAAAQLAAAGMTDYAAMAQQQAQFGSAGGLGNSMGPLMGHPGGGVIAGMAALGHPVTLPMQVGVGVTHPMGLGLGGLGLAPGQQLGLPGGMQLQMGMGMGVGHPLGMMAQSGAAMAGLAPGMGLLMPGMGLPGGPMGQLGQQPYAALGFPGPQPLGMLPPGIGLPGQMQMSTSSLDPQQQAAAAAVAAAAQQQTQEHDPQQQPHDQQQQLMFAAAQQQADPLAVSLLDTSSLTGVPPLDLGMSEALSLAAAQLAALAEGAGVLAPQGCQMGNAAAAVAQQGQVHPDMSVPLGADTLQNGATGQTAVDGMVMGVVPLLQVQQQALMEQQQQQLLAEHQQQAQQVQQQQQQAMEQAAIVAHQQAQHQAAMEQQAALQQAAAQQAALEHAQQQAVMDAVLQGGPLVGLSLPDAMDLAPADVAAQAIALETVAGVASLANNLAAATTAPEGVLVEAVADPRAALDPAPTHPELGTGTGFAEASHMGSVADQLLAATAPEELPVKDMPMDPMSSPPAAAPTPNPFTKFEEGLIATDAAAANGTVIPSAQLPCAPMDTDMDRTPTAAATTSTGVAAPELQNNPSGGMVAGNSASGPSSGGELASGGKGSVAVGGACESVAGASGSGGRGRAGSTGFPTREPRPANTGCPPTDPSEVYNPGGSVLVYIGKNAKLFCRIFSEMGHIPGYNAWAK</sequence>
<evidence type="ECO:0000256" key="2">
    <source>
        <dbReference type="SAM" id="MobiDB-lite"/>
    </source>
</evidence>
<dbReference type="AlphaFoldDB" id="A0A8J4DC75"/>
<dbReference type="Proteomes" id="UP000747110">
    <property type="component" value="Unassembled WGS sequence"/>
</dbReference>
<name>A0A8J4DC75_9CHLO</name>
<evidence type="ECO:0000313" key="5">
    <source>
        <dbReference type="Proteomes" id="UP000722791"/>
    </source>
</evidence>
<feature type="compositionally biased region" description="Low complexity" evidence="2">
    <location>
        <begin position="1143"/>
        <end position="1156"/>
    </location>
</feature>
<feature type="coiled-coil region" evidence="1">
    <location>
        <begin position="866"/>
        <end position="930"/>
    </location>
</feature>
<accession>A0A8J4DC75</accession>
<feature type="compositionally biased region" description="Low complexity" evidence="2">
    <location>
        <begin position="718"/>
        <end position="748"/>
    </location>
</feature>
<dbReference type="Pfam" id="PF05869">
    <property type="entry name" value="Dam"/>
    <property type="match status" value="1"/>
</dbReference>
<dbReference type="OrthoDB" id="550713at2759"/>
<feature type="compositionally biased region" description="Low complexity" evidence="2">
    <location>
        <begin position="1123"/>
        <end position="1134"/>
    </location>
</feature>
<feature type="region of interest" description="Disordered" evidence="2">
    <location>
        <begin position="1041"/>
        <end position="1061"/>
    </location>
</feature>
<dbReference type="GO" id="GO:0009007">
    <property type="term" value="F:site-specific DNA-methyltransferase (adenine-specific) activity"/>
    <property type="evidence" value="ECO:0007669"/>
    <property type="project" value="InterPro"/>
</dbReference>
<comment type="caution">
    <text evidence="4">The sequence shown here is derived from an EMBL/GenBank/DDBJ whole genome shotgun (WGS) entry which is preliminary data.</text>
</comment>
<feature type="region of interest" description="Disordered" evidence="2">
    <location>
        <begin position="403"/>
        <end position="461"/>
    </location>
</feature>
<dbReference type="EMBL" id="BNCP01000002">
    <property type="protein sequence ID" value="GIL70516.1"/>
    <property type="molecule type" value="Genomic_DNA"/>
</dbReference>
<evidence type="ECO:0000313" key="3">
    <source>
        <dbReference type="EMBL" id="GIL70516.1"/>
    </source>
</evidence>
<dbReference type="PANTHER" id="PTHR34491">
    <property type="entry name" value="A-TYPE INCLUSION PROTEIN, PUTATIVE-RELATED"/>
    <property type="match status" value="1"/>
</dbReference>
<dbReference type="PANTHER" id="PTHR34491:SF74">
    <property type="entry name" value="DUF4456 DOMAIN-CONTAINING PROTEIN"/>
    <property type="match status" value="1"/>
</dbReference>
<feature type="region of interest" description="Disordered" evidence="2">
    <location>
        <begin position="1086"/>
        <end position="1188"/>
    </location>
</feature>
<evidence type="ECO:0000313" key="6">
    <source>
        <dbReference type="Proteomes" id="UP000747110"/>
    </source>
</evidence>
<keyword evidence="1" id="KW-0175">Coiled coil</keyword>
<evidence type="ECO:0000313" key="4">
    <source>
        <dbReference type="EMBL" id="GIL98243.1"/>
    </source>
</evidence>
<gene>
    <name evidence="3" type="ORF">Vretifemale_1254</name>
    <name evidence="4" type="ORF">Vretimale_3641</name>
</gene>
<feature type="compositionally biased region" description="Basic and acidic residues" evidence="2">
    <location>
        <begin position="442"/>
        <end position="456"/>
    </location>
</feature>
<feature type="compositionally biased region" description="Low complexity" evidence="2">
    <location>
        <begin position="1097"/>
        <end position="1110"/>
    </location>
</feature>
<organism evidence="4 5">
    <name type="scientific">Volvox reticuliferus</name>
    <dbReference type="NCBI Taxonomy" id="1737510"/>
    <lineage>
        <taxon>Eukaryota</taxon>
        <taxon>Viridiplantae</taxon>
        <taxon>Chlorophyta</taxon>
        <taxon>core chlorophytes</taxon>
        <taxon>Chlorophyceae</taxon>
        <taxon>CS clade</taxon>
        <taxon>Chlamydomonadales</taxon>
        <taxon>Volvocaceae</taxon>
        <taxon>Volvox</taxon>
    </lineage>
</organism>
<dbReference type="InterPro" id="IPR008593">
    <property type="entry name" value="Dam_MeTrfase"/>
</dbReference>
<reference evidence="4" key="1">
    <citation type="journal article" date="2021" name="Proc. Natl. Acad. Sci. U.S.A.">
        <title>Three genomes in the algal genus Volvox reveal the fate of a haploid sex-determining region after a transition to homothallism.</title>
        <authorList>
            <person name="Yamamoto K."/>
            <person name="Hamaji T."/>
            <person name="Kawai-Toyooka H."/>
            <person name="Matsuzaki R."/>
            <person name="Takahashi F."/>
            <person name="Nishimura Y."/>
            <person name="Kawachi M."/>
            <person name="Noguchi H."/>
            <person name="Minakuchi Y."/>
            <person name="Umen J.G."/>
            <person name="Toyoda A."/>
            <person name="Nozaki H."/>
        </authorList>
    </citation>
    <scope>NUCLEOTIDE SEQUENCE</scope>
    <source>
        <strain evidence="4">NIES-3785</strain>
        <strain evidence="3">NIES-3786</strain>
    </source>
</reference>
<feature type="region of interest" description="Disordered" evidence="2">
    <location>
        <begin position="710"/>
        <end position="748"/>
    </location>
</feature>
<feature type="compositionally biased region" description="Pro residues" evidence="2">
    <location>
        <begin position="1048"/>
        <end position="1058"/>
    </location>
</feature>
<evidence type="ECO:0000256" key="1">
    <source>
        <dbReference type="SAM" id="Coils"/>
    </source>
</evidence>
<proteinExistence type="predicted"/>